<dbReference type="KEGG" id="amaq:GO499_08480"/>
<sequence>MSIQKHTIVWEGIEIELTYDPAAWGGVIAHLEVRSINPDCAPLPITETGYLSHYHPCGTVEENKGTLAEQVTGWLDKEAKSKTWKMYLEDCRQLRLF</sequence>
<dbReference type="EMBL" id="CP046620">
    <property type="protein sequence ID" value="QHQ35232.1"/>
    <property type="molecule type" value="Genomic_DNA"/>
</dbReference>
<name>A0A6P1T3Y4_9RHOB</name>
<keyword evidence="2" id="KW-1185">Reference proteome</keyword>
<protein>
    <submittedName>
        <fullName evidence="1">Uncharacterized protein</fullName>
    </submittedName>
</protein>
<evidence type="ECO:0000313" key="1">
    <source>
        <dbReference type="EMBL" id="QHQ35232.1"/>
    </source>
</evidence>
<proteinExistence type="predicted"/>
<gene>
    <name evidence="1" type="ORF">GO499_08480</name>
</gene>
<dbReference type="AlphaFoldDB" id="A0A6P1T3Y4"/>
<dbReference type="Proteomes" id="UP000464495">
    <property type="component" value="Chromosome"/>
</dbReference>
<dbReference type="RefSeq" id="WP_161861798.1">
    <property type="nucleotide sequence ID" value="NZ_CP046620.1"/>
</dbReference>
<evidence type="ECO:0000313" key="2">
    <source>
        <dbReference type="Proteomes" id="UP000464495"/>
    </source>
</evidence>
<reference evidence="1 2" key="1">
    <citation type="submission" date="2019-12" db="EMBL/GenBank/DDBJ databases">
        <title>Complete genome sequence of Algicella marina strain 9Alg 56(T) isolated from the red alga Tichocarpus crinitus.</title>
        <authorList>
            <person name="Kim S.-G."/>
            <person name="Nedashkovskaya O.I."/>
        </authorList>
    </citation>
    <scope>NUCLEOTIDE SEQUENCE [LARGE SCALE GENOMIC DNA]</scope>
    <source>
        <strain evidence="1 2">9Alg 56</strain>
    </source>
</reference>
<accession>A0A6P1T3Y4</accession>
<organism evidence="1 2">
    <name type="scientific">Algicella marina</name>
    <dbReference type="NCBI Taxonomy" id="2683284"/>
    <lineage>
        <taxon>Bacteria</taxon>
        <taxon>Pseudomonadati</taxon>
        <taxon>Pseudomonadota</taxon>
        <taxon>Alphaproteobacteria</taxon>
        <taxon>Rhodobacterales</taxon>
        <taxon>Paracoccaceae</taxon>
        <taxon>Algicella</taxon>
    </lineage>
</organism>